<dbReference type="RefSeq" id="XP_041435051.1">
    <property type="nucleotide sequence ID" value="XM_041579117.1"/>
</dbReference>
<evidence type="ECO:0000313" key="3">
    <source>
        <dbReference type="RefSeq" id="XP_041435051.1"/>
    </source>
</evidence>
<dbReference type="KEGG" id="xla:121399166"/>
<sequence>MSEDRTEDIIQFLRDRGLQEEFLSLIKTDKIDRDVVLVLDDASLAKYIPSYGDRIALFSYCKRSEAPLKCKMGLFDKLRKQLKLKKGQAEDHSHQSSSSNNERENVNIGKKNNKKNTRSLEIGWIHIEDCIVKQVRAKQGGGTRKVVMGKDAGKQEIMDEGKCLFFPNGKSSKGHESLFKFDECDFQQNSLSPDVTIGCMYDTIKLPVLRFYLTTEKINQNCNTNACNSEFMNQPGILVTEPETYVEGSFTQNTVEEVQEQDSYSSNIIIQASFASDIIVNSDDEITFAPIIGVEDLNDTLLWLEPSPINSPATENFHVITIHYANCMKDMIDAFCDPDILTKTLDVRRILNDNTEEAGSGSGVLRDTISHFWQEFYERCTLGALLKVPFIRHDFTAVTWKAIGRIFVKGYQDCGYLPCRLALSFTEEVLFNHVYSNVLDDFFYYVSSSEQEILSAALTNFSAVEMEDILDVLDNYGCRRKISAESFKQTLLEIAHKEVVQRPMFVIDCWREIIKPLLNLSPEELKKLYLELKPTQRKVLKLLEFPEDMTLKQKEVSKYLKQYVRELDQCTLPKFLRYCTGSDLIVTGKININFETMTTFTRRPVGRTCASILQQNFPDFRAEFNAVLESNIWVMEFV</sequence>
<dbReference type="GeneID" id="121399166"/>
<dbReference type="AlphaFoldDB" id="A0A8J1M159"/>
<dbReference type="OrthoDB" id="9887197at2759"/>
<accession>A0A8J1M159</accession>
<keyword evidence="2" id="KW-1185">Reference proteome</keyword>
<protein>
    <submittedName>
        <fullName evidence="3">Uncharacterized protein LOC121399166</fullName>
    </submittedName>
</protein>
<name>A0A8J1M159_XENLA</name>
<evidence type="ECO:0000256" key="1">
    <source>
        <dbReference type="SAM" id="MobiDB-lite"/>
    </source>
</evidence>
<dbReference type="InterPro" id="IPR035983">
    <property type="entry name" value="Hect_E3_ubiquitin_ligase"/>
</dbReference>
<feature type="region of interest" description="Disordered" evidence="1">
    <location>
        <begin position="86"/>
        <end position="112"/>
    </location>
</feature>
<dbReference type="SUPFAM" id="SSF56204">
    <property type="entry name" value="Hect, E3 ligase catalytic domain"/>
    <property type="match status" value="1"/>
</dbReference>
<proteinExistence type="predicted"/>
<dbReference type="GO" id="GO:0004842">
    <property type="term" value="F:ubiquitin-protein transferase activity"/>
    <property type="evidence" value="ECO:0007669"/>
    <property type="project" value="InterPro"/>
</dbReference>
<gene>
    <name evidence="3" type="primary">LOC121399166</name>
</gene>
<dbReference type="Proteomes" id="UP000186698">
    <property type="component" value="Chromosome 9_10S"/>
</dbReference>
<evidence type="ECO:0000313" key="2">
    <source>
        <dbReference type="Proteomes" id="UP000186698"/>
    </source>
</evidence>
<reference evidence="3" key="1">
    <citation type="submission" date="2025-08" db="UniProtKB">
        <authorList>
            <consortium name="RefSeq"/>
        </authorList>
    </citation>
    <scope>IDENTIFICATION</scope>
    <source>
        <strain evidence="3">J_2021</strain>
        <tissue evidence="3">Erythrocytes</tissue>
    </source>
</reference>
<organism evidence="2 3">
    <name type="scientific">Xenopus laevis</name>
    <name type="common">African clawed frog</name>
    <dbReference type="NCBI Taxonomy" id="8355"/>
    <lineage>
        <taxon>Eukaryota</taxon>
        <taxon>Metazoa</taxon>
        <taxon>Chordata</taxon>
        <taxon>Craniata</taxon>
        <taxon>Vertebrata</taxon>
        <taxon>Euteleostomi</taxon>
        <taxon>Amphibia</taxon>
        <taxon>Batrachia</taxon>
        <taxon>Anura</taxon>
        <taxon>Pipoidea</taxon>
        <taxon>Pipidae</taxon>
        <taxon>Xenopodinae</taxon>
        <taxon>Xenopus</taxon>
        <taxon>Xenopus</taxon>
    </lineage>
</organism>